<proteinExistence type="predicted"/>
<organism evidence="1 2">
    <name type="scientific">Actinoplanes auranticolor</name>
    <dbReference type="NCBI Taxonomy" id="47988"/>
    <lineage>
        <taxon>Bacteria</taxon>
        <taxon>Bacillati</taxon>
        <taxon>Actinomycetota</taxon>
        <taxon>Actinomycetes</taxon>
        <taxon>Micromonosporales</taxon>
        <taxon>Micromonosporaceae</taxon>
        <taxon>Actinoplanes</taxon>
    </lineage>
</organism>
<gene>
    <name evidence="1" type="ORF">Aau02nite_52460</name>
</gene>
<evidence type="ECO:0000313" key="2">
    <source>
        <dbReference type="Proteomes" id="UP000681340"/>
    </source>
</evidence>
<sequence>MVGQIAGDQAAGPHQQLAVRAPDAFLAGGQALEHPRHPFGLLGTGEPVGNQDDDALALAICGHRATPTLAAPHFDDRLARPGHYRLARPRLGFTLRR</sequence>
<reference evidence="1" key="1">
    <citation type="submission" date="2021-03" db="EMBL/GenBank/DDBJ databases">
        <title>Whole genome shotgun sequence of Actinoplanes auranticolor NBRC 12245.</title>
        <authorList>
            <person name="Komaki H."/>
            <person name="Tamura T."/>
        </authorList>
    </citation>
    <scope>NUCLEOTIDE SEQUENCE</scope>
    <source>
        <strain evidence="1">NBRC 12245</strain>
    </source>
</reference>
<dbReference type="AlphaFoldDB" id="A0A919VXF2"/>
<comment type="caution">
    <text evidence="1">The sequence shown here is derived from an EMBL/GenBank/DDBJ whole genome shotgun (WGS) entry which is preliminary data.</text>
</comment>
<name>A0A919VXF2_9ACTN</name>
<dbReference type="EMBL" id="BOQL01000042">
    <property type="protein sequence ID" value="GIM72718.1"/>
    <property type="molecule type" value="Genomic_DNA"/>
</dbReference>
<accession>A0A919VXF2</accession>
<dbReference type="Proteomes" id="UP000681340">
    <property type="component" value="Unassembled WGS sequence"/>
</dbReference>
<keyword evidence="2" id="KW-1185">Reference proteome</keyword>
<protein>
    <submittedName>
        <fullName evidence="1">Uncharacterized protein</fullName>
    </submittedName>
</protein>
<evidence type="ECO:0000313" key="1">
    <source>
        <dbReference type="EMBL" id="GIM72718.1"/>
    </source>
</evidence>